<dbReference type="PANTHER" id="PTHR11403:SF7">
    <property type="entry name" value="CYTOCHROME C OXIDASE SUBUNIT 3"/>
    <property type="match status" value="1"/>
</dbReference>
<evidence type="ECO:0000256" key="8">
    <source>
        <dbReference type="ARBA" id="ARBA00022989"/>
    </source>
</evidence>
<feature type="transmembrane region" description="Helical" evidence="12">
    <location>
        <begin position="165"/>
        <end position="185"/>
    </location>
</feature>
<evidence type="ECO:0000256" key="9">
    <source>
        <dbReference type="ARBA" id="ARBA00023136"/>
    </source>
</evidence>
<feature type="transmembrane region" description="Helical" evidence="12">
    <location>
        <begin position="197"/>
        <end position="214"/>
    </location>
</feature>
<dbReference type="Gene3D" id="1.10.287.70">
    <property type="match status" value="1"/>
</dbReference>
<protein>
    <recommendedName>
        <fullName evidence="4">Probable cytochrome c oxidase subunit 3</fullName>
        <ecNumber evidence="3">7.1.1.9</ecNumber>
    </recommendedName>
    <alternativeName>
        <fullName evidence="10">Cytochrome aa3 subunit 3</fullName>
    </alternativeName>
    <alternativeName>
        <fullName evidence="11">Cytochrome c oxidase polypeptide III</fullName>
    </alternativeName>
</protein>
<feature type="transmembrane region" description="Helical" evidence="12">
    <location>
        <begin position="21"/>
        <end position="40"/>
    </location>
</feature>
<evidence type="ECO:0000259" key="13">
    <source>
        <dbReference type="PROSITE" id="PS50253"/>
    </source>
</evidence>
<evidence type="ECO:0000256" key="11">
    <source>
        <dbReference type="ARBA" id="ARBA00031625"/>
    </source>
</evidence>
<dbReference type="FunFam" id="1.10.287.70:FF:000082">
    <property type="entry name" value="Cytochrome c oxidase subunit 3"/>
    <property type="match status" value="1"/>
</dbReference>
<dbReference type="GO" id="GO:0004129">
    <property type="term" value="F:cytochrome-c oxidase activity"/>
    <property type="evidence" value="ECO:0007669"/>
    <property type="project" value="UniProtKB-EC"/>
</dbReference>
<dbReference type="PROSITE" id="PS50253">
    <property type="entry name" value="COX3"/>
    <property type="match status" value="1"/>
</dbReference>
<accession>A0A1H7BFJ7</accession>
<keyword evidence="6 12" id="KW-0812">Transmembrane</keyword>
<evidence type="ECO:0000256" key="1">
    <source>
        <dbReference type="ARBA" id="ARBA00004141"/>
    </source>
</evidence>
<evidence type="ECO:0000256" key="6">
    <source>
        <dbReference type="ARBA" id="ARBA00022692"/>
    </source>
</evidence>
<feature type="transmembrane region" description="Helical" evidence="12">
    <location>
        <begin position="282"/>
        <end position="300"/>
    </location>
</feature>
<dbReference type="EMBL" id="FNZE01000016">
    <property type="protein sequence ID" value="SEJ75077.1"/>
    <property type="molecule type" value="Genomic_DNA"/>
</dbReference>
<dbReference type="AlphaFoldDB" id="A0A1H7BFJ7"/>
<dbReference type="InterPro" id="IPR035973">
    <property type="entry name" value="Cyt_c_oxidase_su3-like_sf"/>
</dbReference>
<organism evidence="14 15">
    <name type="scientific">Pseudomonas linyingensis</name>
    <dbReference type="NCBI Taxonomy" id="915471"/>
    <lineage>
        <taxon>Bacteria</taxon>
        <taxon>Pseudomonadati</taxon>
        <taxon>Pseudomonadota</taxon>
        <taxon>Gammaproteobacteria</taxon>
        <taxon>Pseudomonadales</taxon>
        <taxon>Pseudomonadaceae</taxon>
        <taxon>Pseudomonas</taxon>
    </lineage>
</organism>
<dbReference type="Proteomes" id="UP000242930">
    <property type="component" value="Unassembled WGS sequence"/>
</dbReference>
<feature type="transmembrane region" description="Helical" evidence="12">
    <location>
        <begin position="234"/>
        <end position="261"/>
    </location>
</feature>
<reference evidence="15" key="1">
    <citation type="submission" date="2016-10" db="EMBL/GenBank/DDBJ databases">
        <authorList>
            <person name="Varghese N."/>
            <person name="Submissions S."/>
        </authorList>
    </citation>
    <scope>NUCLEOTIDE SEQUENCE [LARGE SCALE GENOMIC DNA]</scope>
    <source>
        <strain evidence="15">LMG 25967</strain>
    </source>
</reference>
<dbReference type="GO" id="GO:0019646">
    <property type="term" value="P:aerobic electron transport chain"/>
    <property type="evidence" value="ECO:0007669"/>
    <property type="project" value="InterPro"/>
</dbReference>
<name>A0A1H7BFJ7_9PSED</name>
<dbReference type="STRING" id="915471.SAMN05216201_11694"/>
<keyword evidence="8 12" id="KW-1133">Transmembrane helix</keyword>
<evidence type="ECO:0000256" key="12">
    <source>
        <dbReference type="SAM" id="Phobius"/>
    </source>
</evidence>
<evidence type="ECO:0000256" key="3">
    <source>
        <dbReference type="ARBA" id="ARBA00012949"/>
    </source>
</evidence>
<dbReference type="CDD" id="cd01665">
    <property type="entry name" value="Cyt_c_Oxidase_III"/>
    <property type="match status" value="1"/>
</dbReference>
<dbReference type="FunFam" id="1.20.120.80:FF:000003">
    <property type="entry name" value="Cytochrome c oxidase subunit 3"/>
    <property type="match status" value="1"/>
</dbReference>
<keyword evidence="5" id="KW-1003">Cell membrane</keyword>
<evidence type="ECO:0000256" key="5">
    <source>
        <dbReference type="ARBA" id="ARBA00022475"/>
    </source>
</evidence>
<dbReference type="Gene3D" id="1.20.120.80">
    <property type="entry name" value="Cytochrome c oxidase, subunit III, four-helix bundle"/>
    <property type="match status" value="1"/>
</dbReference>
<comment type="subcellular location">
    <subcellularLocation>
        <location evidence="1">Membrane</location>
        <topology evidence="1">Multi-pass membrane protein</topology>
    </subcellularLocation>
</comment>
<dbReference type="OrthoDB" id="9810850at2"/>
<feature type="transmembrane region" description="Helical" evidence="12">
    <location>
        <begin position="52"/>
        <end position="76"/>
    </location>
</feature>
<evidence type="ECO:0000313" key="14">
    <source>
        <dbReference type="EMBL" id="SEJ75077.1"/>
    </source>
</evidence>
<evidence type="ECO:0000313" key="15">
    <source>
        <dbReference type="Proteomes" id="UP000242930"/>
    </source>
</evidence>
<evidence type="ECO:0000256" key="10">
    <source>
        <dbReference type="ARBA" id="ARBA00031400"/>
    </source>
</evidence>
<feature type="domain" description="Heme-copper oxidase subunit III family profile" evidence="13">
    <location>
        <begin position="9"/>
        <end position="301"/>
    </location>
</feature>
<dbReference type="InterPro" id="IPR000298">
    <property type="entry name" value="Cyt_c_oxidase-like_su3"/>
</dbReference>
<evidence type="ECO:0000256" key="7">
    <source>
        <dbReference type="ARBA" id="ARBA00022967"/>
    </source>
</evidence>
<gene>
    <name evidence="14" type="ORF">SAMN05216201_11694</name>
</gene>
<dbReference type="GO" id="GO:0045277">
    <property type="term" value="C:respiratory chain complex IV"/>
    <property type="evidence" value="ECO:0007669"/>
    <property type="project" value="UniProtKB-ARBA"/>
</dbReference>
<dbReference type="InterPro" id="IPR033945">
    <property type="entry name" value="Cyt_c_oxase_su3_dom"/>
</dbReference>
<sequence length="301" mass="34038">MASHEQNQVHEQYYVPEQSKWPIIASIGLLVTVFGLGTWFNDLKAARADSVGPLIFFVGALLLAYMLFGWFGNVIHESRSGLYSGQMDRSFRWGMRWFIFSEVMFFAAFFGALFYLRVFVGPWLDGVGDKGVSAMLWPDFQFSWPLLANPDPQAYPAPQGIIDPWHLPLINTVLLVSSSFTLTFAHHALRHDKRGALKAWLALTVLLGAAFLVLQAEEYVHAYTELDLTLSSGVYGATFFMLTGFHGAHVTIGALMLLVMLIRILRGHFAPEQHFGFEAASWYWHFVDVVWVGLFVFVYVL</sequence>
<evidence type="ECO:0000256" key="4">
    <source>
        <dbReference type="ARBA" id="ARBA00022347"/>
    </source>
</evidence>
<dbReference type="SUPFAM" id="SSF81452">
    <property type="entry name" value="Cytochrome c oxidase subunit III-like"/>
    <property type="match status" value="1"/>
</dbReference>
<dbReference type="PANTHER" id="PTHR11403">
    <property type="entry name" value="CYTOCHROME C OXIDASE SUBUNIT III"/>
    <property type="match status" value="1"/>
</dbReference>
<dbReference type="RefSeq" id="WP_090312922.1">
    <property type="nucleotide sequence ID" value="NZ_FNZE01000016.1"/>
</dbReference>
<dbReference type="Pfam" id="PF00510">
    <property type="entry name" value="COX3"/>
    <property type="match status" value="2"/>
</dbReference>
<keyword evidence="7" id="KW-1278">Translocase</keyword>
<dbReference type="InterPro" id="IPR024791">
    <property type="entry name" value="Cyt_c/ubiquinol_Oxase_su3"/>
</dbReference>
<evidence type="ECO:0000256" key="2">
    <source>
        <dbReference type="ARBA" id="ARBA00010581"/>
    </source>
</evidence>
<keyword evidence="15" id="KW-1185">Reference proteome</keyword>
<dbReference type="EC" id="7.1.1.9" evidence="3"/>
<dbReference type="InterPro" id="IPR013833">
    <property type="entry name" value="Cyt_c_oxidase_su3_a-hlx"/>
</dbReference>
<proteinExistence type="inferred from homology"/>
<feature type="transmembrane region" description="Helical" evidence="12">
    <location>
        <begin position="97"/>
        <end position="116"/>
    </location>
</feature>
<comment type="similarity">
    <text evidence="2">Belongs to the cytochrome c oxidase subunit 3 family.</text>
</comment>
<keyword evidence="9 12" id="KW-0472">Membrane</keyword>